<dbReference type="GeneID" id="36329088"/>
<dbReference type="AlphaFoldDB" id="A0A1X6NC45"/>
<feature type="compositionally biased region" description="Low complexity" evidence="1">
    <location>
        <begin position="1"/>
        <end position="13"/>
    </location>
</feature>
<feature type="region of interest" description="Disordered" evidence="1">
    <location>
        <begin position="1"/>
        <end position="21"/>
    </location>
</feature>
<dbReference type="EMBL" id="KZ110592">
    <property type="protein sequence ID" value="OSX66205.1"/>
    <property type="molecule type" value="Genomic_DNA"/>
</dbReference>
<dbReference type="Proteomes" id="UP000194127">
    <property type="component" value="Unassembled WGS sequence"/>
</dbReference>
<evidence type="ECO:0000313" key="3">
    <source>
        <dbReference type="Proteomes" id="UP000194127"/>
    </source>
</evidence>
<accession>A0A1X6NC45</accession>
<evidence type="ECO:0000256" key="1">
    <source>
        <dbReference type="SAM" id="MobiDB-lite"/>
    </source>
</evidence>
<dbReference type="OrthoDB" id="39175at2759"/>
<dbReference type="RefSeq" id="XP_024342999.1">
    <property type="nucleotide sequence ID" value="XM_024484139.1"/>
</dbReference>
<gene>
    <name evidence="2" type="ORF">POSPLADRAFT_1131847</name>
</gene>
<feature type="region of interest" description="Disordered" evidence="1">
    <location>
        <begin position="141"/>
        <end position="189"/>
    </location>
</feature>
<proteinExistence type="predicted"/>
<keyword evidence="3" id="KW-1185">Reference proteome</keyword>
<organism evidence="2 3">
    <name type="scientific">Postia placenta MAD-698-R-SB12</name>
    <dbReference type="NCBI Taxonomy" id="670580"/>
    <lineage>
        <taxon>Eukaryota</taxon>
        <taxon>Fungi</taxon>
        <taxon>Dikarya</taxon>
        <taxon>Basidiomycota</taxon>
        <taxon>Agaricomycotina</taxon>
        <taxon>Agaricomycetes</taxon>
        <taxon>Polyporales</taxon>
        <taxon>Adustoporiaceae</taxon>
        <taxon>Rhodonia</taxon>
    </lineage>
</organism>
<sequence length="471" mass="51827">MTDSPDGSESVGDSGDDSQLTIRIPNPKVYLARQSQWKVHQLNVPGSATAFYQLATIVPMLMGESASTRLYLLPLTEVYLDVTDVDFGISRNLPVCNHCADESETECNYTPKKRHKVPTDHVATKDRVVTPYTAKTASFLVSEGGEGDSDGGQTSGPSGGHAADGEAKPDSQNKQPPPGSPKPVDGDVPMDAESEVFEQIGPDGSTTWVRKIALPPLSSKSSSALGQLFQRPFVLDQGMIVTTPHIDPWMHPAFAPLPDTIIQTLASVNAIEMPTRHLYDEALFRFISGLSPELRETAAFPMDVYADVAHAITEGNVSNLSPRLQLWSACHHARSGSRKQHLLLLPRDAFYSMNRFDEERLRKQYVAQVDGDPVKPEQSTDSAMGTLDPGAVFERLPVQPQIYDILIYAHRNHATSHAMLYEARRNGFATITWPIVELFHRLCPLCKMRSKGPHRAVAEDDAAPRQQVAKR</sequence>
<evidence type="ECO:0000313" key="2">
    <source>
        <dbReference type="EMBL" id="OSX66205.1"/>
    </source>
</evidence>
<protein>
    <submittedName>
        <fullName evidence="2">Uncharacterized protein</fullName>
    </submittedName>
</protein>
<reference evidence="2 3" key="1">
    <citation type="submission" date="2017-04" db="EMBL/GenBank/DDBJ databases">
        <title>Genome Sequence of the Model Brown-Rot Fungus Postia placenta SB12.</title>
        <authorList>
            <consortium name="DOE Joint Genome Institute"/>
            <person name="Gaskell J."/>
            <person name="Kersten P."/>
            <person name="Larrondo L.F."/>
            <person name="Canessa P."/>
            <person name="Martinez D."/>
            <person name="Hibbett D."/>
            <person name="Schmoll M."/>
            <person name="Kubicek C.P."/>
            <person name="Martinez A.T."/>
            <person name="Yadav J."/>
            <person name="Master E."/>
            <person name="Magnuson J.K."/>
            <person name="James T."/>
            <person name="Yaver D."/>
            <person name="Berka R."/>
            <person name="Labutti K."/>
            <person name="Lipzen A."/>
            <person name="Aerts A."/>
            <person name="Barry K."/>
            <person name="Henrissat B."/>
            <person name="Blanchette R."/>
            <person name="Grigoriev I."/>
            <person name="Cullen D."/>
        </authorList>
    </citation>
    <scope>NUCLEOTIDE SEQUENCE [LARGE SCALE GENOMIC DNA]</scope>
    <source>
        <strain evidence="2 3">MAD-698-R-SB12</strain>
    </source>
</reference>
<name>A0A1X6NC45_9APHY</name>